<feature type="transmembrane region" description="Helical" evidence="1">
    <location>
        <begin position="12"/>
        <end position="34"/>
    </location>
</feature>
<dbReference type="PATRIC" id="fig|722438.3.peg.684"/>
<evidence type="ECO:0000313" key="3">
    <source>
        <dbReference type="Proteomes" id="UP000007756"/>
    </source>
</evidence>
<gene>
    <name evidence="2" type="ordered locus">MPNE_0706</name>
</gene>
<keyword evidence="1" id="KW-0812">Transmembrane</keyword>
<dbReference type="EMBL" id="CP002077">
    <property type="protein sequence ID" value="ADK87196.1"/>
    <property type="molecule type" value="Genomic_DNA"/>
</dbReference>
<dbReference type="Proteomes" id="UP000007756">
    <property type="component" value="Chromosome"/>
</dbReference>
<dbReference type="KEGG" id="mpj:MPNE_0706"/>
<dbReference type="STRING" id="722438.F539_03415"/>
<dbReference type="HOGENOM" id="CLU_1675939_0_0_14"/>
<dbReference type="NCBIfam" id="NF033688">
    <property type="entry name" value="MG406_fam"/>
    <property type="match status" value="1"/>
</dbReference>
<evidence type="ECO:0000313" key="2">
    <source>
        <dbReference type="EMBL" id="ADK87196.1"/>
    </source>
</evidence>
<reference evidence="2 3" key="1">
    <citation type="journal article" date="2010" name="Appl. Environ. Microbiol.">
        <title>Targeted chromosomal knockouts in Mycoplasma pneumoniae.</title>
        <authorList>
            <person name="Krishnakumar R."/>
            <person name="Assad-Garcia N."/>
            <person name="Benders G.A."/>
            <person name="Phan Q."/>
            <person name="Montague M.G."/>
            <person name="Glass J.I."/>
        </authorList>
    </citation>
    <scope>NUCLEOTIDE SEQUENCE [LARGE SCALE GENOMIC DNA]</scope>
    <source>
        <strain evidence="3">ATCC 15531 / DSM 22911 / NBRC 14401 / NCTC 10119 / FH</strain>
    </source>
</reference>
<feature type="transmembrane region" description="Helical" evidence="1">
    <location>
        <begin position="40"/>
        <end position="59"/>
    </location>
</feature>
<keyword evidence="1" id="KW-1133">Transmembrane helix</keyword>
<protein>
    <submittedName>
        <fullName evidence="2">Uncharacterized protein</fullName>
    </submittedName>
</protein>
<organism evidence="2 3">
    <name type="scientific">Mycoplasmoides pneumoniae (strain ATCC 15531 / DSM 23978 / CIP 103766 / NBRC 14401 / NCTC 10119 / FH)</name>
    <name type="common">Mycoplasma pneumoniae</name>
    <dbReference type="NCBI Taxonomy" id="722438"/>
    <lineage>
        <taxon>Bacteria</taxon>
        <taxon>Bacillati</taxon>
        <taxon>Mycoplasmatota</taxon>
        <taxon>Mycoplasmoidales</taxon>
        <taxon>Mycoplasmoidaceae</taxon>
        <taxon>Mycoplasmoides</taxon>
    </lineage>
</organism>
<dbReference type="PaxDb" id="722438-MPNE_0706"/>
<name>A0A0H3DLM9_MYCPB</name>
<keyword evidence="1" id="KW-0472">Membrane</keyword>
<accession>A0A0H3DLM9</accession>
<evidence type="ECO:0000256" key="1">
    <source>
        <dbReference type="SAM" id="Phobius"/>
    </source>
</evidence>
<dbReference type="AlphaFoldDB" id="A0A0H3DLM9"/>
<feature type="transmembrane region" description="Helical" evidence="1">
    <location>
        <begin position="107"/>
        <end position="132"/>
    </location>
</feature>
<proteinExistence type="predicted"/>
<dbReference type="SMR" id="A0A0H3DLM9"/>
<feature type="transmembrane region" description="Helical" evidence="1">
    <location>
        <begin position="79"/>
        <end position="101"/>
    </location>
</feature>
<dbReference type="RefSeq" id="WP_010874962.1">
    <property type="nucleotide sequence ID" value="NZ_CP010546.1"/>
</dbReference>
<dbReference type="GeneID" id="66608710"/>
<sequence length="157" mass="18291">MYNWTNKKLTKAIALIILVLWLVVLVGILVWALTTQHLKVLYGWLLPFPFVALSVVGLLKLGDFFEKFKHLSKQRVTVFFGSFFVARYLLYLIPVLLAFFIRPQYFHVIATIISTLFFPLLKIVISFAWLPLEYHCKNLISKLNKKHVTTGDSFKRT</sequence>
<dbReference type="eggNOG" id="ENOG5031ZAW">
    <property type="taxonomic scope" value="Bacteria"/>
</dbReference>